<sequence>MVERTFAWLGKFQRTSKDYEYRPVISENVLCLAMGLILVRRMARATPCPFSDALYSAKLTITQPREIAQYAHAFERLRQAAVYGRAARELITRAADETE</sequence>
<keyword evidence="2" id="KW-1185">Reference proteome</keyword>
<name>A0ABT4U228_9ACTN</name>
<dbReference type="Proteomes" id="UP001527866">
    <property type="component" value="Unassembled WGS sequence"/>
</dbReference>
<evidence type="ECO:0008006" key="3">
    <source>
        <dbReference type="Google" id="ProtNLM"/>
    </source>
</evidence>
<evidence type="ECO:0000313" key="1">
    <source>
        <dbReference type="EMBL" id="MDA2810530.1"/>
    </source>
</evidence>
<protein>
    <recommendedName>
        <fullName evidence="3">Transposase DDE domain-containing protein</fullName>
    </recommendedName>
</protein>
<gene>
    <name evidence="1" type="ORF">O4J56_07760</name>
</gene>
<organism evidence="1 2">
    <name type="scientific">Nocardiopsis endophytica</name>
    <dbReference type="NCBI Taxonomy" id="3018445"/>
    <lineage>
        <taxon>Bacteria</taxon>
        <taxon>Bacillati</taxon>
        <taxon>Actinomycetota</taxon>
        <taxon>Actinomycetes</taxon>
        <taxon>Streptosporangiales</taxon>
        <taxon>Nocardiopsidaceae</taxon>
        <taxon>Nocardiopsis</taxon>
    </lineage>
</organism>
<dbReference type="EMBL" id="JAQFWQ010000015">
    <property type="protein sequence ID" value="MDA2810530.1"/>
    <property type="molecule type" value="Genomic_DNA"/>
</dbReference>
<evidence type="ECO:0000313" key="2">
    <source>
        <dbReference type="Proteomes" id="UP001527866"/>
    </source>
</evidence>
<reference evidence="1 2" key="1">
    <citation type="submission" date="2023-01" db="EMBL/GenBank/DDBJ databases">
        <title>Draft genome sequence of Nocardiopsis sp. RSe5-2 isolated from halophytes.</title>
        <authorList>
            <person name="Duangmal K."/>
            <person name="Chantavorakit T."/>
        </authorList>
    </citation>
    <scope>NUCLEOTIDE SEQUENCE [LARGE SCALE GENOMIC DNA]</scope>
    <source>
        <strain evidence="1 2">RSe5-2</strain>
    </source>
</reference>
<comment type="caution">
    <text evidence="1">The sequence shown here is derived from an EMBL/GenBank/DDBJ whole genome shotgun (WGS) entry which is preliminary data.</text>
</comment>
<dbReference type="RefSeq" id="WP_270684700.1">
    <property type="nucleotide sequence ID" value="NZ_JAQFWQ010000015.1"/>
</dbReference>
<accession>A0ABT4U228</accession>
<proteinExistence type="predicted"/>